<organism evidence="1 2">
    <name type="scientific">Trifolium pratense</name>
    <name type="common">Red clover</name>
    <dbReference type="NCBI Taxonomy" id="57577"/>
    <lineage>
        <taxon>Eukaryota</taxon>
        <taxon>Viridiplantae</taxon>
        <taxon>Streptophyta</taxon>
        <taxon>Embryophyta</taxon>
        <taxon>Tracheophyta</taxon>
        <taxon>Spermatophyta</taxon>
        <taxon>Magnoliopsida</taxon>
        <taxon>eudicotyledons</taxon>
        <taxon>Gunneridae</taxon>
        <taxon>Pentapetalae</taxon>
        <taxon>rosids</taxon>
        <taxon>fabids</taxon>
        <taxon>Fabales</taxon>
        <taxon>Fabaceae</taxon>
        <taxon>Papilionoideae</taxon>
        <taxon>50 kb inversion clade</taxon>
        <taxon>NPAAA clade</taxon>
        <taxon>Hologalegina</taxon>
        <taxon>IRL clade</taxon>
        <taxon>Trifolieae</taxon>
        <taxon>Trifolium</taxon>
    </lineage>
</organism>
<keyword evidence="2" id="KW-1185">Reference proteome</keyword>
<evidence type="ECO:0000313" key="2">
    <source>
        <dbReference type="Proteomes" id="UP001177021"/>
    </source>
</evidence>
<dbReference type="EMBL" id="CASHSV030000823">
    <property type="protein sequence ID" value="CAJ2675985.1"/>
    <property type="molecule type" value="Genomic_DNA"/>
</dbReference>
<accession>A0ACB0M420</accession>
<comment type="caution">
    <text evidence="1">The sequence shown here is derived from an EMBL/GenBank/DDBJ whole genome shotgun (WGS) entry which is preliminary data.</text>
</comment>
<proteinExistence type="predicted"/>
<evidence type="ECO:0000313" key="1">
    <source>
        <dbReference type="EMBL" id="CAJ2675985.1"/>
    </source>
</evidence>
<dbReference type="Proteomes" id="UP001177021">
    <property type="component" value="Unassembled WGS sequence"/>
</dbReference>
<name>A0ACB0M420_TRIPR</name>
<protein>
    <submittedName>
        <fullName evidence="1">Uncharacterized protein</fullName>
    </submittedName>
</protein>
<gene>
    <name evidence="1" type="ORF">MILVUS5_LOCUS38844</name>
</gene>
<reference evidence="1" key="1">
    <citation type="submission" date="2023-10" db="EMBL/GenBank/DDBJ databases">
        <authorList>
            <person name="Rodriguez Cubillos JULIANA M."/>
            <person name="De Vega J."/>
        </authorList>
    </citation>
    <scope>NUCLEOTIDE SEQUENCE</scope>
</reference>
<sequence>MAFSTDIHHLPDRFPEGLRVFIIDHDTTQLNAIADLCFQCNYEVTTCAAASFAVHLLRETKGSFDVIVIEAQMPDMDSYEFLQRVTQEIKIPIIMMGVDDTTNARRKAIEKGACEYWVKPLNVNHINNMWQHVVTIQDQDQICRILEVKTGLKIMKRNHETATKETNAYVLEKYSDNDHDQPPTKKNRISWSDPKLKEQFLKVVNQLGIDKAKPKHITKLMNVRGLTQSQVASHLQKVRLGLKGTSKKTKLKKELSKSGKQNQYHVPNNESLEVVQSMPMPMPEQNESVEVVQSMPMPEQNESVEVVQSMPAAEQDQNVVLNSANIQCDYNIPAQAQQHENVFDDFDISKLFTNETNMMVDGSSYLYDEAWNSSEYGTFNWC</sequence>